<dbReference type="AlphaFoldDB" id="A0A224YGE8"/>
<dbReference type="EMBL" id="GFPF01001694">
    <property type="protein sequence ID" value="MAA12840.1"/>
    <property type="molecule type" value="Transcribed_RNA"/>
</dbReference>
<protein>
    <submittedName>
        <fullName evidence="2">Uncharacterized protein</fullName>
    </submittedName>
</protein>
<keyword evidence="1" id="KW-0472">Membrane</keyword>
<reference evidence="2" key="1">
    <citation type="journal article" date="2017" name="Parasit. Vectors">
        <title>Sialotranscriptomics of Rhipicephalus zambeziensis reveals intricate expression profiles of secretory proteins and suggests tight temporal transcriptional regulation during blood-feeding.</title>
        <authorList>
            <person name="de Castro M.H."/>
            <person name="de Klerk D."/>
            <person name="Pienaar R."/>
            <person name="Rees D.J.G."/>
            <person name="Mans B.J."/>
        </authorList>
    </citation>
    <scope>NUCLEOTIDE SEQUENCE</scope>
    <source>
        <tissue evidence="2">Salivary glands</tissue>
    </source>
</reference>
<evidence type="ECO:0000313" key="2">
    <source>
        <dbReference type="EMBL" id="MAA12840.1"/>
    </source>
</evidence>
<accession>A0A224YGE8</accession>
<feature type="transmembrane region" description="Helical" evidence="1">
    <location>
        <begin position="46"/>
        <end position="64"/>
    </location>
</feature>
<organism evidence="2">
    <name type="scientific">Rhipicephalus zambeziensis</name>
    <dbReference type="NCBI Taxonomy" id="60191"/>
    <lineage>
        <taxon>Eukaryota</taxon>
        <taxon>Metazoa</taxon>
        <taxon>Ecdysozoa</taxon>
        <taxon>Arthropoda</taxon>
        <taxon>Chelicerata</taxon>
        <taxon>Arachnida</taxon>
        <taxon>Acari</taxon>
        <taxon>Parasitiformes</taxon>
        <taxon>Ixodida</taxon>
        <taxon>Ixodoidea</taxon>
        <taxon>Ixodidae</taxon>
        <taxon>Rhipicephalinae</taxon>
        <taxon>Rhipicephalus</taxon>
        <taxon>Rhipicephalus</taxon>
    </lineage>
</organism>
<keyword evidence="1" id="KW-0812">Transmembrane</keyword>
<name>A0A224YGE8_9ACAR</name>
<evidence type="ECO:0000256" key="1">
    <source>
        <dbReference type="SAM" id="Phobius"/>
    </source>
</evidence>
<sequence>MQQFHCSSIVNFNQHTGDLERINKHEIKMKKTCKTQLMHRKTNEHVSHFLVIFISCSISIFQMCTNQLAHLRVTLSGPVV</sequence>
<keyword evidence="1" id="KW-1133">Transmembrane helix</keyword>
<proteinExistence type="predicted"/>